<comment type="caution">
    <text evidence="10">The sequence shown here is derived from an EMBL/GenBank/DDBJ whole genome shotgun (WGS) entry which is preliminary data.</text>
</comment>
<keyword evidence="6 7" id="KW-0694">RNA-binding</keyword>
<evidence type="ECO:0000313" key="10">
    <source>
        <dbReference type="EMBL" id="GAA1826578.1"/>
    </source>
</evidence>
<dbReference type="EMBL" id="BAAANK010000002">
    <property type="protein sequence ID" value="GAA1826578.1"/>
    <property type="molecule type" value="Genomic_DNA"/>
</dbReference>
<evidence type="ECO:0000256" key="1">
    <source>
        <dbReference type="ARBA" id="ARBA00002663"/>
    </source>
</evidence>
<organism evidence="10 11">
    <name type="scientific">Agromyces salentinus</name>
    <dbReference type="NCBI Taxonomy" id="269421"/>
    <lineage>
        <taxon>Bacteria</taxon>
        <taxon>Bacillati</taxon>
        <taxon>Actinomycetota</taxon>
        <taxon>Actinomycetes</taxon>
        <taxon>Micrococcales</taxon>
        <taxon>Microbacteriaceae</taxon>
        <taxon>Agromyces</taxon>
    </lineage>
</organism>
<evidence type="ECO:0000256" key="3">
    <source>
        <dbReference type="ARBA" id="ARBA00022722"/>
    </source>
</evidence>
<keyword evidence="11" id="KW-1185">Reference proteome</keyword>
<evidence type="ECO:0000256" key="4">
    <source>
        <dbReference type="ARBA" id="ARBA00022759"/>
    </source>
</evidence>
<dbReference type="Gene3D" id="3.30.230.10">
    <property type="match status" value="1"/>
</dbReference>
<dbReference type="Proteomes" id="UP001501746">
    <property type="component" value="Unassembled WGS sequence"/>
</dbReference>
<keyword evidence="5 7" id="KW-0378">Hydrolase</keyword>
<dbReference type="EC" id="3.1.26.5" evidence="7 8"/>
<dbReference type="SUPFAM" id="SSF54211">
    <property type="entry name" value="Ribosomal protein S5 domain 2-like"/>
    <property type="match status" value="1"/>
</dbReference>
<evidence type="ECO:0000256" key="7">
    <source>
        <dbReference type="HAMAP-Rule" id="MF_00227"/>
    </source>
</evidence>
<comment type="subunit">
    <text evidence="7">Consists of a catalytic RNA component (M1 or rnpB) and a protein subunit.</text>
</comment>
<comment type="similarity">
    <text evidence="7">Belongs to the RnpA family.</text>
</comment>
<dbReference type="PANTHER" id="PTHR33992:SF1">
    <property type="entry name" value="RIBONUCLEASE P PROTEIN COMPONENT"/>
    <property type="match status" value="1"/>
</dbReference>
<dbReference type="PANTHER" id="PTHR33992">
    <property type="entry name" value="RIBONUCLEASE P PROTEIN COMPONENT"/>
    <property type="match status" value="1"/>
</dbReference>
<evidence type="ECO:0000256" key="9">
    <source>
        <dbReference type="SAM" id="MobiDB-lite"/>
    </source>
</evidence>
<keyword evidence="4 7" id="KW-0255">Endonuclease</keyword>
<evidence type="ECO:0000256" key="5">
    <source>
        <dbReference type="ARBA" id="ARBA00022801"/>
    </source>
</evidence>
<proteinExistence type="inferred from homology"/>
<dbReference type="InterPro" id="IPR014721">
    <property type="entry name" value="Ribsml_uS5_D2-typ_fold_subgr"/>
</dbReference>
<dbReference type="RefSeq" id="WP_157428037.1">
    <property type="nucleotide sequence ID" value="NZ_BAAANK010000002.1"/>
</dbReference>
<dbReference type="PROSITE" id="PS00648">
    <property type="entry name" value="RIBONUCLEASE_P"/>
    <property type="match status" value="1"/>
</dbReference>
<evidence type="ECO:0000256" key="2">
    <source>
        <dbReference type="ARBA" id="ARBA00022694"/>
    </source>
</evidence>
<protein>
    <recommendedName>
        <fullName evidence="7 8">Ribonuclease P protein component</fullName>
        <shortName evidence="7">RNase P protein</shortName>
        <shortName evidence="7">RNaseP protein</shortName>
        <ecNumber evidence="7 8">3.1.26.5</ecNumber>
    </recommendedName>
    <alternativeName>
        <fullName evidence="7">Protein C5</fullName>
    </alternativeName>
</protein>
<dbReference type="InterPro" id="IPR020568">
    <property type="entry name" value="Ribosomal_Su5_D2-typ_SF"/>
</dbReference>
<accession>A0ABN2MHB4</accession>
<name>A0ABN2MHB4_9MICO</name>
<gene>
    <name evidence="7 10" type="primary">rnpA</name>
    <name evidence="10" type="ORF">GCM10009750_07480</name>
</gene>
<comment type="function">
    <text evidence="1 7">RNaseP catalyzes the removal of the 5'-leader sequence from pre-tRNA to produce the mature 5'-terminus. It can also cleave other RNA substrates such as 4.5S RNA. The protein component plays an auxiliary but essential role in vivo by binding to the 5'-leader sequence and broadening the substrate specificity of the ribozyme.</text>
</comment>
<feature type="region of interest" description="Disordered" evidence="9">
    <location>
        <begin position="109"/>
        <end position="133"/>
    </location>
</feature>
<dbReference type="Pfam" id="PF00825">
    <property type="entry name" value="Ribonuclease_P"/>
    <property type="match status" value="1"/>
</dbReference>
<dbReference type="NCBIfam" id="TIGR00188">
    <property type="entry name" value="rnpA"/>
    <property type="match status" value="1"/>
</dbReference>
<sequence length="133" mass="14295">MLAKANRITSADDYRVVVRRGAKVATPHTVCYVRSRESAGDARFGFIVSKKVGSAVRRNRIRRRLKAVTHEVVLAGAADVDVVVRALPGAADAAWPELRDEVLRALARRGVTTPSPTSPSAESTLHSEVGSHA</sequence>
<dbReference type="InterPro" id="IPR020539">
    <property type="entry name" value="RNase_P_CS"/>
</dbReference>
<dbReference type="HAMAP" id="MF_00227">
    <property type="entry name" value="RNase_P"/>
    <property type="match status" value="1"/>
</dbReference>
<evidence type="ECO:0000256" key="8">
    <source>
        <dbReference type="NCBIfam" id="TIGR00188"/>
    </source>
</evidence>
<dbReference type="InterPro" id="IPR000100">
    <property type="entry name" value="RNase_P"/>
</dbReference>
<evidence type="ECO:0000256" key="6">
    <source>
        <dbReference type="ARBA" id="ARBA00022884"/>
    </source>
</evidence>
<evidence type="ECO:0000313" key="11">
    <source>
        <dbReference type="Proteomes" id="UP001501746"/>
    </source>
</evidence>
<keyword evidence="2 7" id="KW-0819">tRNA processing</keyword>
<reference evidence="10 11" key="1">
    <citation type="journal article" date="2019" name="Int. J. Syst. Evol. Microbiol.">
        <title>The Global Catalogue of Microorganisms (GCM) 10K type strain sequencing project: providing services to taxonomists for standard genome sequencing and annotation.</title>
        <authorList>
            <consortium name="The Broad Institute Genomics Platform"/>
            <consortium name="The Broad Institute Genome Sequencing Center for Infectious Disease"/>
            <person name="Wu L."/>
            <person name="Ma J."/>
        </authorList>
    </citation>
    <scope>NUCLEOTIDE SEQUENCE [LARGE SCALE GENOMIC DNA]</scope>
    <source>
        <strain evidence="10 11">JCM 14323</strain>
    </source>
</reference>
<keyword evidence="3 7" id="KW-0540">Nuclease</keyword>
<comment type="catalytic activity">
    <reaction evidence="7">
        <text>Endonucleolytic cleavage of RNA, removing 5'-extranucleotides from tRNA precursor.</text>
        <dbReference type="EC" id="3.1.26.5"/>
    </reaction>
</comment>